<comment type="caution">
    <text evidence="1">The sequence shown here is derived from an EMBL/GenBank/DDBJ whole genome shotgun (WGS) entry which is preliminary data.</text>
</comment>
<proteinExistence type="predicted"/>
<evidence type="ECO:0000313" key="1">
    <source>
        <dbReference type="EMBL" id="KKN26645.1"/>
    </source>
</evidence>
<reference evidence="1" key="1">
    <citation type="journal article" date="2015" name="Nature">
        <title>Complex archaea that bridge the gap between prokaryotes and eukaryotes.</title>
        <authorList>
            <person name="Spang A."/>
            <person name="Saw J.H."/>
            <person name="Jorgensen S.L."/>
            <person name="Zaremba-Niedzwiedzka K."/>
            <person name="Martijn J."/>
            <person name="Lind A.E."/>
            <person name="van Eijk R."/>
            <person name="Schleper C."/>
            <person name="Guy L."/>
            <person name="Ettema T.J."/>
        </authorList>
    </citation>
    <scope>NUCLEOTIDE SEQUENCE</scope>
</reference>
<name>A0A0F9P477_9ZZZZ</name>
<organism evidence="1">
    <name type="scientific">marine sediment metagenome</name>
    <dbReference type="NCBI Taxonomy" id="412755"/>
    <lineage>
        <taxon>unclassified sequences</taxon>
        <taxon>metagenomes</taxon>
        <taxon>ecological metagenomes</taxon>
    </lineage>
</organism>
<protein>
    <submittedName>
        <fullName evidence="1">Uncharacterized protein</fullName>
    </submittedName>
</protein>
<accession>A0A0F9P477</accession>
<sequence length="50" mass="6107">MFRWLLNIFKRSKAIKIRKTALKNSMKQIGKTDKKYIYVSYGKNIFYEED</sequence>
<gene>
    <name evidence="1" type="ORF">LCGC14_0872730</name>
</gene>
<dbReference type="AlphaFoldDB" id="A0A0F9P477"/>
<dbReference type="EMBL" id="LAZR01002704">
    <property type="protein sequence ID" value="KKN26645.1"/>
    <property type="molecule type" value="Genomic_DNA"/>
</dbReference>